<keyword evidence="6 8" id="KW-1133">Transmembrane helix</keyword>
<feature type="transmembrane region" description="Helical" evidence="8">
    <location>
        <begin position="334"/>
        <end position="356"/>
    </location>
</feature>
<dbReference type="PANTHER" id="PTHR33908:SF11">
    <property type="entry name" value="MEMBRANE PROTEIN"/>
    <property type="match status" value="1"/>
</dbReference>
<dbReference type="GO" id="GO:0016763">
    <property type="term" value="F:pentosyltransferase activity"/>
    <property type="evidence" value="ECO:0007669"/>
    <property type="project" value="TreeGrafter"/>
</dbReference>
<keyword evidence="7 8" id="KW-0472">Membrane</keyword>
<feature type="transmembrane region" description="Helical" evidence="8">
    <location>
        <begin position="155"/>
        <end position="173"/>
    </location>
</feature>
<protein>
    <submittedName>
        <fullName evidence="10">4-amino-4-deoxy-L-arabinose transferase</fullName>
    </submittedName>
</protein>
<keyword evidence="5 8" id="KW-0812">Transmembrane</keyword>
<feature type="transmembrane region" description="Helical" evidence="8">
    <location>
        <begin position="223"/>
        <end position="241"/>
    </location>
</feature>
<dbReference type="Pfam" id="PF13231">
    <property type="entry name" value="PMT_2"/>
    <property type="match status" value="1"/>
</dbReference>
<keyword evidence="4 10" id="KW-0808">Transferase</keyword>
<evidence type="ECO:0000256" key="5">
    <source>
        <dbReference type="ARBA" id="ARBA00022692"/>
    </source>
</evidence>
<reference evidence="10 11" key="1">
    <citation type="submission" date="2016-11" db="EMBL/GenBank/DDBJ databases">
        <authorList>
            <person name="Jaros S."/>
            <person name="Januszkiewicz K."/>
            <person name="Wedrychowicz H."/>
        </authorList>
    </citation>
    <scope>NUCLEOTIDE SEQUENCE [LARGE SCALE GENOMIC DNA]</scope>
    <source>
        <strain evidence="10 11">DSM 21074</strain>
    </source>
</reference>
<organism evidence="10 11">
    <name type="scientific">Hymenobacter daecheongensis DSM 21074</name>
    <dbReference type="NCBI Taxonomy" id="1121955"/>
    <lineage>
        <taxon>Bacteria</taxon>
        <taxon>Pseudomonadati</taxon>
        <taxon>Bacteroidota</taxon>
        <taxon>Cytophagia</taxon>
        <taxon>Cytophagales</taxon>
        <taxon>Hymenobacteraceae</taxon>
        <taxon>Hymenobacter</taxon>
    </lineage>
</organism>
<keyword evidence="2" id="KW-1003">Cell membrane</keyword>
<dbReference type="GO" id="GO:0009103">
    <property type="term" value="P:lipopolysaccharide biosynthetic process"/>
    <property type="evidence" value="ECO:0007669"/>
    <property type="project" value="UniProtKB-ARBA"/>
</dbReference>
<evidence type="ECO:0000259" key="9">
    <source>
        <dbReference type="Pfam" id="PF13231"/>
    </source>
</evidence>
<dbReference type="STRING" id="1121955.SAMN02745146_2892"/>
<dbReference type="InterPro" id="IPR038731">
    <property type="entry name" value="RgtA/B/C-like"/>
</dbReference>
<evidence type="ECO:0000256" key="3">
    <source>
        <dbReference type="ARBA" id="ARBA00022676"/>
    </source>
</evidence>
<accession>A0A1M6ILR1</accession>
<gene>
    <name evidence="10" type="ORF">SAMN02745146_2892</name>
</gene>
<dbReference type="PANTHER" id="PTHR33908">
    <property type="entry name" value="MANNOSYLTRANSFERASE YKCB-RELATED"/>
    <property type="match status" value="1"/>
</dbReference>
<comment type="subcellular location">
    <subcellularLocation>
        <location evidence="1">Cell membrane</location>
        <topology evidence="1">Multi-pass membrane protein</topology>
    </subcellularLocation>
</comment>
<feature type="transmembrane region" description="Helical" evidence="8">
    <location>
        <begin position="377"/>
        <end position="400"/>
    </location>
</feature>
<proteinExistence type="predicted"/>
<dbReference type="EMBL" id="FQYN01000006">
    <property type="protein sequence ID" value="SHJ35436.1"/>
    <property type="molecule type" value="Genomic_DNA"/>
</dbReference>
<feature type="transmembrane region" description="Helical" evidence="8">
    <location>
        <begin position="98"/>
        <end position="119"/>
    </location>
</feature>
<feature type="transmembrane region" description="Helical" evidence="8">
    <location>
        <begin position="125"/>
        <end position="143"/>
    </location>
</feature>
<evidence type="ECO:0000256" key="7">
    <source>
        <dbReference type="ARBA" id="ARBA00023136"/>
    </source>
</evidence>
<dbReference type="AlphaFoldDB" id="A0A1M6ILR1"/>
<evidence type="ECO:0000256" key="4">
    <source>
        <dbReference type="ARBA" id="ARBA00022679"/>
    </source>
</evidence>
<evidence type="ECO:0000256" key="2">
    <source>
        <dbReference type="ARBA" id="ARBA00022475"/>
    </source>
</evidence>
<keyword evidence="3" id="KW-0328">Glycosyltransferase</keyword>
<feature type="transmembrane region" description="Helical" evidence="8">
    <location>
        <begin position="20"/>
        <end position="39"/>
    </location>
</feature>
<evidence type="ECO:0000313" key="10">
    <source>
        <dbReference type="EMBL" id="SHJ35436.1"/>
    </source>
</evidence>
<keyword evidence="11" id="KW-1185">Reference proteome</keyword>
<feature type="domain" description="Glycosyltransferase RgtA/B/C/D-like" evidence="9">
    <location>
        <begin position="78"/>
        <end position="240"/>
    </location>
</feature>
<evidence type="ECO:0000313" key="11">
    <source>
        <dbReference type="Proteomes" id="UP000184418"/>
    </source>
</evidence>
<dbReference type="GO" id="GO:0005886">
    <property type="term" value="C:plasma membrane"/>
    <property type="evidence" value="ECO:0007669"/>
    <property type="project" value="UniProtKB-SubCell"/>
</dbReference>
<feature type="transmembrane region" description="Helical" evidence="8">
    <location>
        <begin position="273"/>
        <end position="299"/>
    </location>
</feature>
<name>A0A1M6ILR1_9BACT</name>
<sequence length="532" mass="58689">MPAPLPSRARPFSLAALWRWWWLPLLPAAGAGLLWRLGAAPLQVWDEARLAVNAAEMLRSGNWLVAHYAGQPDLWNTKPPLLIWLQALSISLLGYSEWAVRLPTALAALALVALVAAFARRWLGGPLAGLLAGLALLSSKGFITHHVARTADYETLLLLFLTAQLLAAFAWLQTRQRRYLLLAGAAVALAVLTKSVAGLFFLPGILLEITRRGRLSALLRQPATWLAAVLALAPPALWYWLREQAAPGYLQAVWQNELGGRMLSGLEDHAAPWYWYLTPFVSQQFLLWTPWVLLSGWLLLRRPVRRPVHRFFTLAATTGGVFLLIISSSTTKLAWYSAPLFPLLALVLGAGLAVWLRQCWLMMLRRVAAGRPLVWGLKPGLAVALLVGAAFIPSFVALHLRLGKEYRRRYDVAAFNYGPYLRWQARQPGAPTSYVVAHASTDPPISSYNAPLEFYALTARQSRHDTVQVLYPEMQGLAPGQLVVVCGAAAHQALRKYYRVQPVQAQDSCATLRVEAVLPQPPAPPAAKPAGW</sequence>
<dbReference type="OrthoDB" id="9792789at2"/>
<evidence type="ECO:0000256" key="8">
    <source>
        <dbReference type="SAM" id="Phobius"/>
    </source>
</evidence>
<evidence type="ECO:0000256" key="6">
    <source>
        <dbReference type="ARBA" id="ARBA00022989"/>
    </source>
</evidence>
<dbReference type="InterPro" id="IPR050297">
    <property type="entry name" value="LipidA_mod_glycosyltrf_83"/>
</dbReference>
<feature type="transmembrane region" description="Helical" evidence="8">
    <location>
        <begin position="179"/>
        <end position="202"/>
    </location>
</feature>
<dbReference type="Proteomes" id="UP000184418">
    <property type="component" value="Unassembled WGS sequence"/>
</dbReference>
<feature type="transmembrane region" description="Helical" evidence="8">
    <location>
        <begin position="311"/>
        <end position="328"/>
    </location>
</feature>
<evidence type="ECO:0000256" key="1">
    <source>
        <dbReference type="ARBA" id="ARBA00004651"/>
    </source>
</evidence>
<dbReference type="RefSeq" id="WP_084539040.1">
    <property type="nucleotide sequence ID" value="NZ_FQYN01000006.1"/>
</dbReference>